<dbReference type="Proteomes" id="UP000326380">
    <property type="component" value="Unassembled WGS sequence"/>
</dbReference>
<dbReference type="AlphaFoldDB" id="A0A7L4ZZC2"/>
<accession>A0A7L4ZZC2</accession>
<name>A0A7L4ZZC2_9BACT</name>
<protein>
    <submittedName>
        <fullName evidence="1">Uncharacterized protein</fullName>
    </submittedName>
</protein>
<evidence type="ECO:0000313" key="2">
    <source>
        <dbReference type="Proteomes" id="UP000326380"/>
    </source>
</evidence>
<dbReference type="EMBL" id="VTWU01000003">
    <property type="protein sequence ID" value="KAA9333129.1"/>
    <property type="molecule type" value="Genomic_DNA"/>
</dbReference>
<evidence type="ECO:0000313" key="1">
    <source>
        <dbReference type="EMBL" id="KAA9333129.1"/>
    </source>
</evidence>
<sequence length="85" mass="9985">MSLSPEVLQLTYRPDLDVLVSRWMRQPTAEELQAGYEELLNAAARHQCHTWLIDARRRADSNKDRTPWMVEYFFPKLAQRLPGTV</sequence>
<keyword evidence="2" id="KW-1185">Reference proteome</keyword>
<proteinExistence type="predicted"/>
<comment type="caution">
    <text evidence="1">The sequence shown here is derived from an EMBL/GenBank/DDBJ whole genome shotgun (WGS) entry which is preliminary data.</text>
</comment>
<gene>
    <name evidence="1" type="ORF">F0P96_09110</name>
</gene>
<reference evidence="1 2" key="1">
    <citation type="submission" date="2019-09" db="EMBL/GenBank/DDBJ databases">
        <title>Genome sequence of Hymenobacter sp. M3.</title>
        <authorList>
            <person name="Srinivasan S."/>
        </authorList>
    </citation>
    <scope>NUCLEOTIDE SEQUENCE [LARGE SCALE GENOMIC DNA]</scope>
    <source>
        <strain evidence="1 2">M3</strain>
    </source>
</reference>
<dbReference type="RefSeq" id="WP_151078549.1">
    <property type="nucleotide sequence ID" value="NZ_CP047647.1"/>
</dbReference>
<organism evidence="1 2">
    <name type="scientific">Hymenobacter busanensis</name>
    <dbReference type="NCBI Taxonomy" id="2607656"/>
    <lineage>
        <taxon>Bacteria</taxon>
        <taxon>Pseudomonadati</taxon>
        <taxon>Bacteroidota</taxon>
        <taxon>Cytophagia</taxon>
        <taxon>Cytophagales</taxon>
        <taxon>Hymenobacteraceae</taxon>
        <taxon>Hymenobacter</taxon>
    </lineage>
</organism>